<dbReference type="InterPro" id="IPR023631">
    <property type="entry name" value="Amidase_dom"/>
</dbReference>
<dbReference type="GO" id="GO:0050567">
    <property type="term" value="F:glutaminyl-tRNA synthase (glutamine-hydrolyzing) activity"/>
    <property type="evidence" value="ECO:0007669"/>
    <property type="project" value="UniProtKB-UniRule"/>
</dbReference>
<evidence type="ECO:0000256" key="5">
    <source>
        <dbReference type="ARBA" id="ARBA00022917"/>
    </source>
</evidence>
<evidence type="ECO:0000256" key="6">
    <source>
        <dbReference type="ARBA" id="ARBA00047407"/>
    </source>
</evidence>
<feature type="domain" description="Amidase" evidence="8">
    <location>
        <begin position="24"/>
        <end position="472"/>
    </location>
</feature>
<dbReference type="GO" id="GO:0005524">
    <property type="term" value="F:ATP binding"/>
    <property type="evidence" value="ECO:0007669"/>
    <property type="project" value="UniProtKB-KW"/>
</dbReference>
<keyword evidence="4 7" id="KW-0067">ATP-binding</keyword>
<dbReference type="GO" id="GO:0030956">
    <property type="term" value="C:glutamyl-tRNA(Gln) amidotransferase complex"/>
    <property type="evidence" value="ECO:0007669"/>
    <property type="project" value="InterPro"/>
</dbReference>
<dbReference type="NCBIfam" id="TIGR00132">
    <property type="entry name" value="gatA"/>
    <property type="match status" value="1"/>
</dbReference>
<gene>
    <name evidence="7 9" type="primary">gatA</name>
    <name evidence="9" type="ORF">AUJ95_00225</name>
</gene>
<evidence type="ECO:0000256" key="2">
    <source>
        <dbReference type="ARBA" id="ARBA00022598"/>
    </source>
</evidence>
<comment type="subunit">
    <text evidence="7">Heterotrimer of A, B and C subunits.</text>
</comment>
<evidence type="ECO:0000259" key="8">
    <source>
        <dbReference type="Pfam" id="PF01425"/>
    </source>
</evidence>
<keyword evidence="3 7" id="KW-0547">Nucleotide-binding</keyword>
<dbReference type="STRING" id="1817895.AUJ95_00225"/>
<accession>A0A1J5EI58</accession>
<dbReference type="GO" id="GO:0006412">
    <property type="term" value="P:translation"/>
    <property type="evidence" value="ECO:0007669"/>
    <property type="project" value="UniProtKB-UniRule"/>
</dbReference>
<keyword evidence="5 7" id="KW-0648">Protein biosynthesis</keyword>
<dbReference type="PROSITE" id="PS00571">
    <property type="entry name" value="AMIDASES"/>
    <property type="match status" value="1"/>
</dbReference>
<dbReference type="Proteomes" id="UP000183085">
    <property type="component" value="Unassembled WGS sequence"/>
</dbReference>
<dbReference type="InterPro" id="IPR036928">
    <property type="entry name" value="AS_sf"/>
</dbReference>
<dbReference type="Pfam" id="PF01425">
    <property type="entry name" value="Amidase"/>
    <property type="match status" value="1"/>
</dbReference>
<dbReference type="EMBL" id="MNYI01000008">
    <property type="protein sequence ID" value="OIP43655.1"/>
    <property type="molecule type" value="Genomic_DNA"/>
</dbReference>
<evidence type="ECO:0000256" key="7">
    <source>
        <dbReference type="HAMAP-Rule" id="MF_00120"/>
    </source>
</evidence>
<comment type="caution">
    <text evidence="9">The sequence shown here is derived from an EMBL/GenBank/DDBJ whole genome shotgun (WGS) entry which is preliminary data.</text>
</comment>
<name>A0A1J5EI58_9BACT</name>
<dbReference type="PANTHER" id="PTHR11895:SF151">
    <property type="entry name" value="GLUTAMYL-TRNA(GLN) AMIDOTRANSFERASE SUBUNIT A"/>
    <property type="match status" value="1"/>
</dbReference>
<proteinExistence type="inferred from homology"/>
<keyword evidence="9" id="KW-0808">Transferase</keyword>
<dbReference type="HAMAP" id="MF_00120">
    <property type="entry name" value="GatA"/>
    <property type="match status" value="1"/>
</dbReference>
<feature type="active site" description="Charge relay system" evidence="7">
    <location>
        <position position="79"/>
    </location>
</feature>
<comment type="similarity">
    <text evidence="1 7">Belongs to the amidase family. GatA subfamily.</text>
</comment>
<feature type="active site" description="Charge relay system" evidence="7">
    <location>
        <position position="154"/>
    </location>
</feature>
<keyword evidence="2 7" id="KW-0436">Ligase</keyword>
<comment type="catalytic activity">
    <reaction evidence="6 7">
        <text>L-glutamyl-tRNA(Gln) + L-glutamine + ATP + H2O = L-glutaminyl-tRNA(Gln) + L-glutamate + ADP + phosphate + H(+)</text>
        <dbReference type="Rhea" id="RHEA:17521"/>
        <dbReference type="Rhea" id="RHEA-COMP:9681"/>
        <dbReference type="Rhea" id="RHEA-COMP:9684"/>
        <dbReference type="ChEBI" id="CHEBI:15377"/>
        <dbReference type="ChEBI" id="CHEBI:15378"/>
        <dbReference type="ChEBI" id="CHEBI:29985"/>
        <dbReference type="ChEBI" id="CHEBI:30616"/>
        <dbReference type="ChEBI" id="CHEBI:43474"/>
        <dbReference type="ChEBI" id="CHEBI:58359"/>
        <dbReference type="ChEBI" id="CHEBI:78520"/>
        <dbReference type="ChEBI" id="CHEBI:78521"/>
        <dbReference type="ChEBI" id="CHEBI:456216"/>
        <dbReference type="EC" id="6.3.5.7"/>
    </reaction>
</comment>
<evidence type="ECO:0000256" key="4">
    <source>
        <dbReference type="ARBA" id="ARBA00022840"/>
    </source>
</evidence>
<evidence type="ECO:0000256" key="1">
    <source>
        <dbReference type="ARBA" id="ARBA00008069"/>
    </source>
</evidence>
<dbReference type="Gene3D" id="3.90.1300.10">
    <property type="entry name" value="Amidase signature (AS) domain"/>
    <property type="match status" value="1"/>
</dbReference>
<dbReference type="EC" id="6.3.5.7" evidence="7"/>
<reference evidence="9 10" key="1">
    <citation type="journal article" date="2016" name="Environ. Microbiol.">
        <title>Genomic resolution of a cold subsurface aquifer community provides metabolic insights for novel microbes adapted to high CO concentrations.</title>
        <authorList>
            <person name="Probst A.J."/>
            <person name="Castelle C.J."/>
            <person name="Singh A."/>
            <person name="Brown C.T."/>
            <person name="Anantharaman K."/>
            <person name="Sharon I."/>
            <person name="Hug L.A."/>
            <person name="Burstein D."/>
            <person name="Emerson J.B."/>
            <person name="Thomas B.C."/>
            <person name="Banfield J.F."/>
        </authorList>
    </citation>
    <scope>NUCLEOTIDE SEQUENCE [LARGE SCALE GENOMIC DNA]</scope>
    <source>
        <strain evidence="9">CG2_30_40_21</strain>
    </source>
</reference>
<sequence length="487" mass="53190">MSLYELTAHQLHNLLISKQISACEILSETINRIEQVEPGIHGYLCNTFDTGMEQAKKVDEMIAQGQDIHPLAGIPIAVKDNICTKSIPTTCASKILEGFKPPYDATVVEKLKKANMVIIGKTNMDEFAMGSSTENSAFGPTHNPWDLERVPGGSSGGSAAVVASCEATTAIGSDTGGSIRQPASFCGVVGMKPTYGRVSRYGLIAYASSFDQIGSLTRDVTDAALLMKVISGYDPADSTSVKIVVPDYLSCLEKDLKGIKIGVPTEYFAQGIDTEVKSTVLDAINLISKNGALCENISMPHTEYAISCYYILVTSEASSNLARYDGVQYGYRAEHRTQSTEHSLLNMYRKTRSEGFGDEVRRRIMLGTYALSAGYYDAYYLKAQKVRTMIKQDFNKAFEKYDALITPVSPFPAFKIGEKVDDPLQMYLADIYTVTINLAGLPAISIPCGFSKEGLPIGLQIICKAFDEEMLLRIGFAMEKALDRAKK</sequence>
<comment type="function">
    <text evidence="7">Allows the formation of correctly charged Gln-tRNA(Gln) through the transamidation of misacylated Glu-tRNA(Gln) in organisms which lack glutaminyl-tRNA synthetase. The reaction takes place in the presence of glutamine and ATP through an activated gamma-phospho-Glu-tRNA(Gln).</text>
</comment>
<dbReference type="AlphaFoldDB" id="A0A1J5EI58"/>
<dbReference type="PIRSF" id="PIRSF001221">
    <property type="entry name" value="Amidase_fungi"/>
    <property type="match status" value="1"/>
</dbReference>
<feature type="active site" description="Acyl-ester intermediate" evidence="7">
    <location>
        <position position="178"/>
    </location>
</feature>
<evidence type="ECO:0000313" key="9">
    <source>
        <dbReference type="EMBL" id="OIP43655.1"/>
    </source>
</evidence>
<protein>
    <recommendedName>
        <fullName evidence="7">Glutamyl-tRNA(Gln) amidotransferase subunit A</fullName>
        <shortName evidence="7">Glu-ADT subunit A</shortName>
        <ecNumber evidence="7">6.3.5.7</ecNumber>
    </recommendedName>
</protein>
<dbReference type="PANTHER" id="PTHR11895">
    <property type="entry name" value="TRANSAMIDASE"/>
    <property type="match status" value="1"/>
</dbReference>
<dbReference type="SUPFAM" id="SSF75304">
    <property type="entry name" value="Amidase signature (AS) enzymes"/>
    <property type="match status" value="1"/>
</dbReference>
<evidence type="ECO:0000313" key="10">
    <source>
        <dbReference type="Proteomes" id="UP000183085"/>
    </source>
</evidence>
<dbReference type="InterPro" id="IPR004412">
    <property type="entry name" value="GatA"/>
</dbReference>
<evidence type="ECO:0000256" key="3">
    <source>
        <dbReference type="ARBA" id="ARBA00022741"/>
    </source>
</evidence>
<dbReference type="GO" id="GO:0016740">
    <property type="term" value="F:transferase activity"/>
    <property type="evidence" value="ECO:0007669"/>
    <property type="project" value="UniProtKB-KW"/>
</dbReference>
<dbReference type="InterPro" id="IPR000120">
    <property type="entry name" value="Amidase"/>
</dbReference>
<organism evidence="9 10">
    <name type="scientific">Candidatus Desantisbacteria bacterium CG2_30_40_21</name>
    <dbReference type="NCBI Taxonomy" id="1817895"/>
    <lineage>
        <taxon>Bacteria</taxon>
        <taxon>Candidatus Desantisiibacteriota</taxon>
    </lineage>
</organism>
<dbReference type="InterPro" id="IPR020556">
    <property type="entry name" value="Amidase_CS"/>
</dbReference>